<name>A0ABZ2Y386_9FIRM</name>
<feature type="chain" id="PRO_5047117942" description="DUF4309 domain-containing protein" evidence="1">
    <location>
        <begin position="30"/>
        <end position="185"/>
    </location>
</feature>
<accession>A0ABZ2Y386</accession>
<evidence type="ECO:0008006" key="4">
    <source>
        <dbReference type="Google" id="ProtNLM"/>
    </source>
</evidence>
<feature type="signal peptide" evidence="1">
    <location>
        <begin position="1"/>
        <end position="29"/>
    </location>
</feature>
<gene>
    <name evidence="2" type="ORF">QBE51_13770</name>
</gene>
<dbReference type="RefSeq" id="WP_341876810.1">
    <property type="nucleotide sequence ID" value="NZ_CP121687.1"/>
</dbReference>
<dbReference type="Proteomes" id="UP001486565">
    <property type="component" value="Chromosome"/>
</dbReference>
<proteinExistence type="predicted"/>
<organism evidence="2 3">
    <name type="scientific">Defluviitalea saccharophila</name>
    <dbReference type="NCBI Taxonomy" id="879970"/>
    <lineage>
        <taxon>Bacteria</taxon>
        <taxon>Bacillati</taxon>
        <taxon>Bacillota</taxon>
        <taxon>Clostridia</taxon>
        <taxon>Lachnospirales</taxon>
        <taxon>Defluviitaleaceae</taxon>
        <taxon>Defluviitalea</taxon>
    </lineage>
</organism>
<evidence type="ECO:0000313" key="3">
    <source>
        <dbReference type="Proteomes" id="UP001486565"/>
    </source>
</evidence>
<evidence type="ECO:0000313" key="2">
    <source>
        <dbReference type="EMBL" id="WZL69822.1"/>
    </source>
</evidence>
<keyword evidence="3" id="KW-1185">Reference proteome</keyword>
<keyword evidence="1" id="KW-0732">Signal</keyword>
<sequence length="185" mass="20064">MMLKRICVVMTIIALVFALTACKSPSEMAAEKMMEGIIEQATGADVDFDSDDGNLTIKTSEGETNFSDEGITIHGEDGKTSISTGENLEWPADYMGDIPEPKGYNFVAVISSPVKSSVQFAGMSIEDAKSYYQSLIDLGYESKSGDDIVTDEIISYIGIKGDQQVAFVRLADGFTTIILEKVEEN</sequence>
<protein>
    <recommendedName>
        <fullName evidence="4">DUF4309 domain-containing protein</fullName>
    </recommendedName>
</protein>
<evidence type="ECO:0000256" key="1">
    <source>
        <dbReference type="SAM" id="SignalP"/>
    </source>
</evidence>
<dbReference type="PROSITE" id="PS51257">
    <property type="entry name" value="PROKAR_LIPOPROTEIN"/>
    <property type="match status" value="1"/>
</dbReference>
<reference evidence="2 3" key="1">
    <citation type="submission" date="2023-03" db="EMBL/GenBank/DDBJ databases">
        <title>Novel Species.</title>
        <authorList>
            <person name="Ma S."/>
        </authorList>
    </citation>
    <scope>NUCLEOTIDE SEQUENCE [LARGE SCALE GENOMIC DNA]</scope>
    <source>
        <strain evidence="2 3">LIND6LT2</strain>
    </source>
</reference>
<dbReference type="EMBL" id="CP121687">
    <property type="protein sequence ID" value="WZL69822.1"/>
    <property type="molecule type" value="Genomic_DNA"/>
</dbReference>